<dbReference type="PRINTS" id="PR01021">
    <property type="entry name" value="OMPADOMAIN"/>
</dbReference>
<feature type="region of interest" description="Disordered" evidence="9">
    <location>
        <begin position="28"/>
        <end position="49"/>
    </location>
</feature>
<dbReference type="HAMAP" id="MF_02204">
    <property type="entry name" value="Pal"/>
    <property type="match status" value="1"/>
</dbReference>
<dbReference type="PROSITE" id="PS51123">
    <property type="entry name" value="OMPA_2"/>
    <property type="match status" value="1"/>
</dbReference>
<dbReference type="Pfam" id="PF00691">
    <property type="entry name" value="OmpA"/>
    <property type="match status" value="1"/>
</dbReference>
<dbReference type="OrthoDB" id="9809164at2"/>
<feature type="domain" description="OmpA-like" evidence="10">
    <location>
        <begin position="67"/>
        <end position="183"/>
    </location>
</feature>
<proteinExistence type="inferred from homology"/>
<keyword evidence="1 8" id="KW-0132">Cell division</keyword>
<dbReference type="Proteomes" id="UP000295135">
    <property type="component" value="Unassembled WGS sequence"/>
</dbReference>
<dbReference type="CDD" id="cd07185">
    <property type="entry name" value="OmpA_C-like"/>
    <property type="match status" value="1"/>
</dbReference>
<dbReference type="InterPro" id="IPR014169">
    <property type="entry name" value="Pal_lipo_C"/>
</dbReference>
<evidence type="ECO:0000256" key="5">
    <source>
        <dbReference type="ARBA" id="ARBA00023237"/>
    </source>
</evidence>
<comment type="similarity">
    <text evidence="8">Belongs to the Pal lipoprotein family.</text>
</comment>
<dbReference type="InterPro" id="IPR006665">
    <property type="entry name" value="OmpA-like"/>
</dbReference>
<reference evidence="11 12" key="1">
    <citation type="submission" date="2019-03" db="EMBL/GenBank/DDBJ databases">
        <title>Genomic Encyclopedia of Type Strains, Phase IV (KMG-IV): sequencing the most valuable type-strain genomes for metagenomic binning, comparative biology and taxonomic classification.</title>
        <authorList>
            <person name="Goeker M."/>
        </authorList>
    </citation>
    <scope>NUCLEOTIDE SEQUENCE [LARGE SCALE GENOMIC DNA]</scope>
    <source>
        <strain evidence="11 12">DSM 103923</strain>
    </source>
</reference>
<dbReference type="PANTHER" id="PTHR30329:SF21">
    <property type="entry name" value="LIPOPROTEIN YIAD-RELATED"/>
    <property type="match status" value="1"/>
</dbReference>
<dbReference type="Gene3D" id="3.30.1330.60">
    <property type="entry name" value="OmpA-like domain"/>
    <property type="match status" value="1"/>
</dbReference>
<dbReference type="InterPro" id="IPR006664">
    <property type="entry name" value="OMP_bac"/>
</dbReference>
<dbReference type="InterPro" id="IPR050330">
    <property type="entry name" value="Bact_OuterMem_StrucFunc"/>
</dbReference>
<keyword evidence="3 8" id="KW-0472">Membrane</keyword>
<gene>
    <name evidence="8" type="primary">pal</name>
    <name evidence="11" type="ORF">EDC61_101287</name>
</gene>
<dbReference type="PANTHER" id="PTHR30329">
    <property type="entry name" value="STATOR ELEMENT OF FLAGELLAR MOTOR COMPLEX"/>
    <property type="match status" value="1"/>
</dbReference>
<keyword evidence="12" id="KW-1185">Reference proteome</keyword>
<comment type="subcellular location">
    <subcellularLocation>
        <location evidence="8">Cell outer membrane</location>
        <topology evidence="8">Lipid-anchor</topology>
    </subcellularLocation>
</comment>
<dbReference type="NCBIfam" id="TIGR02802">
    <property type="entry name" value="Pal_lipo"/>
    <property type="match status" value="1"/>
</dbReference>
<keyword evidence="2 8" id="KW-0732">Signal</keyword>
<evidence type="ECO:0000313" key="11">
    <source>
        <dbReference type="EMBL" id="TCS74062.1"/>
    </source>
</evidence>
<dbReference type="InterPro" id="IPR036737">
    <property type="entry name" value="OmpA-like_sf"/>
</dbReference>
<dbReference type="RefSeq" id="WP_126459173.1">
    <property type="nucleotide sequence ID" value="NZ_AP018721.1"/>
</dbReference>
<evidence type="ECO:0000256" key="3">
    <source>
        <dbReference type="ARBA" id="ARBA00023136"/>
    </source>
</evidence>
<evidence type="ECO:0000256" key="8">
    <source>
        <dbReference type="HAMAP-Rule" id="MF_02204"/>
    </source>
</evidence>
<evidence type="ECO:0000256" key="4">
    <source>
        <dbReference type="ARBA" id="ARBA00023139"/>
    </source>
</evidence>
<evidence type="ECO:0000256" key="6">
    <source>
        <dbReference type="ARBA" id="ARBA00023288"/>
    </source>
</evidence>
<comment type="caution">
    <text evidence="11">The sequence shown here is derived from an EMBL/GenBank/DDBJ whole genome shotgun (WGS) entry which is preliminary data.</text>
</comment>
<protein>
    <recommendedName>
        <fullName evidence="8">Peptidoglycan-associated lipoprotein</fullName>
        <shortName evidence="8">PAL</shortName>
    </recommendedName>
</protein>
<dbReference type="PROSITE" id="PS51257">
    <property type="entry name" value="PROKAR_LIPOPROTEIN"/>
    <property type="match status" value="1"/>
</dbReference>
<feature type="compositionally biased region" description="Polar residues" evidence="9">
    <location>
        <begin position="38"/>
        <end position="47"/>
    </location>
</feature>
<name>A0A4R3K0X5_9PROT</name>
<dbReference type="GO" id="GO:0009279">
    <property type="term" value="C:cell outer membrane"/>
    <property type="evidence" value="ECO:0007669"/>
    <property type="project" value="UniProtKB-SubCell"/>
</dbReference>
<dbReference type="SUPFAM" id="SSF103088">
    <property type="entry name" value="OmpA-like"/>
    <property type="match status" value="1"/>
</dbReference>
<keyword evidence="5 8" id="KW-0998">Cell outer membrane</keyword>
<comment type="subunit">
    <text evidence="8">The Tol-Pal system is composed of five core proteins: the inner membrane proteins TolA, TolQ and TolR, the periplasmic protein TolB and the outer membrane protein Pal. They form a network linking the inner and outer membranes and the peptidoglycan layer.</text>
</comment>
<dbReference type="GO" id="GO:0051301">
    <property type="term" value="P:cell division"/>
    <property type="evidence" value="ECO:0007669"/>
    <property type="project" value="UniProtKB-UniRule"/>
</dbReference>
<evidence type="ECO:0000259" key="10">
    <source>
        <dbReference type="PROSITE" id="PS51123"/>
    </source>
</evidence>
<accession>A0A4R3K0X5</accession>
<keyword evidence="7 8" id="KW-0131">Cell cycle</keyword>
<evidence type="ECO:0000256" key="2">
    <source>
        <dbReference type="ARBA" id="ARBA00022729"/>
    </source>
</evidence>
<evidence type="ECO:0000256" key="9">
    <source>
        <dbReference type="SAM" id="MobiDB-lite"/>
    </source>
</evidence>
<dbReference type="InterPro" id="IPR039001">
    <property type="entry name" value="Pal"/>
</dbReference>
<feature type="region of interest" description="Disordered" evidence="9">
    <location>
        <begin position="148"/>
        <end position="168"/>
    </location>
</feature>
<evidence type="ECO:0000256" key="7">
    <source>
        <dbReference type="ARBA" id="ARBA00023306"/>
    </source>
</evidence>
<evidence type="ECO:0000256" key="1">
    <source>
        <dbReference type="ARBA" id="ARBA00022618"/>
    </source>
</evidence>
<organism evidence="11 12">
    <name type="scientific">Sulfuritortus calidifontis</name>
    <dbReference type="NCBI Taxonomy" id="1914471"/>
    <lineage>
        <taxon>Bacteria</taxon>
        <taxon>Pseudomonadati</taxon>
        <taxon>Pseudomonadota</taxon>
        <taxon>Betaproteobacteria</taxon>
        <taxon>Nitrosomonadales</taxon>
        <taxon>Thiobacillaceae</taxon>
        <taxon>Sulfuritortus</taxon>
    </lineage>
</organism>
<comment type="function">
    <text evidence="8">Part of the Tol-Pal system, which plays a role in outer membrane invagination during cell division and is important for maintaining outer membrane integrity.</text>
</comment>
<dbReference type="AlphaFoldDB" id="A0A4R3K0X5"/>
<keyword evidence="4 8" id="KW-0564">Palmitate</keyword>
<dbReference type="EMBL" id="SLZY01000001">
    <property type="protein sequence ID" value="TCS74062.1"/>
    <property type="molecule type" value="Genomic_DNA"/>
</dbReference>
<keyword evidence="6 8" id="KW-0449">Lipoprotein</keyword>
<evidence type="ECO:0000313" key="12">
    <source>
        <dbReference type="Proteomes" id="UP000295135"/>
    </source>
</evidence>
<sequence length="183" mass="19175">MKYAVYGVVLAAMLAGCAQQPGKDAAIEDRSAGGAGGAQSTVQTQGLAGSDASGTALGAGNLVAPPKNAPGALGQRVIYFDYDSSAIRNEYRAVLEAHAGFVKANAKAKVNLEGHADERGSPDYNIALGQRRADSVRKAMQLLGAPEERMESVSFGEEKPAVPGHDEAAWSKNRRVEIRYDGE</sequence>